<dbReference type="Proteomes" id="UP001558613">
    <property type="component" value="Unassembled WGS sequence"/>
</dbReference>
<protein>
    <submittedName>
        <fullName evidence="1">Uncharacterized protein</fullName>
    </submittedName>
</protein>
<organism evidence="1 2">
    <name type="scientific">Cirrhinus molitorella</name>
    <name type="common">mud carp</name>
    <dbReference type="NCBI Taxonomy" id="172907"/>
    <lineage>
        <taxon>Eukaryota</taxon>
        <taxon>Metazoa</taxon>
        <taxon>Chordata</taxon>
        <taxon>Craniata</taxon>
        <taxon>Vertebrata</taxon>
        <taxon>Euteleostomi</taxon>
        <taxon>Actinopterygii</taxon>
        <taxon>Neopterygii</taxon>
        <taxon>Teleostei</taxon>
        <taxon>Ostariophysi</taxon>
        <taxon>Cypriniformes</taxon>
        <taxon>Cyprinidae</taxon>
        <taxon>Labeoninae</taxon>
        <taxon>Labeonini</taxon>
        <taxon>Cirrhinus</taxon>
    </lineage>
</organism>
<proteinExistence type="predicted"/>
<name>A0ABR3LRF1_9TELE</name>
<accession>A0ABR3LRF1</accession>
<feature type="non-terminal residue" evidence="1">
    <location>
        <position position="47"/>
    </location>
</feature>
<keyword evidence="2" id="KW-1185">Reference proteome</keyword>
<dbReference type="EMBL" id="JAYMGO010000019">
    <property type="protein sequence ID" value="KAL1254905.1"/>
    <property type="molecule type" value="Genomic_DNA"/>
</dbReference>
<reference evidence="1 2" key="1">
    <citation type="submission" date="2023-09" db="EMBL/GenBank/DDBJ databases">
        <authorList>
            <person name="Wang M."/>
        </authorList>
    </citation>
    <scope>NUCLEOTIDE SEQUENCE [LARGE SCALE GENOMIC DNA]</scope>
    <source>
        <strain evidence="1">GT-2023</strain>
        <tissue evidence="1">Liver</tissue>
    </source>
</reference>
<evidence type="ECO:0000313" key="2">
    <source>
        <dbReference type="Proteomes" id="UP001558613"/>
    </source>
</evidence>
<gene>
    <name evidence="1" type="ORF">QQF64_012966</name>
</gene>
<evidence type="ECO:0000313" key="1">
    <source>
        <dbReference type="EMBL" id="KAL1254905.1"/>
    </source>
</evidence>
<sequence>MLAVDSYVLACWSPPNCVDPFESLPADAALKDCILFPIWTPGHWQLC</sequence>
<comment type="caution">
    <text evidence="1">The sequence shown here is derived from an EMBL/GenBank/DDBJ whole genome shotgun (WGS) entry which is preliminary data.</text>
</comment>